<dbReference type="Proteomes" id="UP000503440">
    <property type="component" value="Chromosome"/>
</dbReference>
<dbReference type="Proteomes" id="UP001284654">
    <property type="component" value="Unassembled WGS sequence"/>
</dbReference>
<evidence type="ECO:0000313" key="8">
    <source>
        <dbReference type="Proteomes" id="UP000593812"/>
    </source>
</evidence>
<organism evidence="6 8">
    <name type="scientific">Acinetobacter indicus</name>
    <dbReference type="NCBI Taxonomy" id="756892"/>
    <lineage>
        <taxon>Bacteria</taxon>
        <taxon>Pseudomonadati</taxon>
        <taxon>Pseudomonadota</taxon>
        <taxon>Gammaproteobacteria</taxon>
        <taxon>Moraxellales</taxon>
        <taxon>Moraxellaceae</taxon>
        <taxon>Acinetobacter</taxon>
    </lineage>
</organism>
<proteinExistence type="predicted"/>
<reference evidence="4" key="3">
    <citation type="submission" date="2023-10" db="EMBL/GenBank/DDBJ databases">
        <authorList>
            <person name="Sykes E.M.E."/>
            <person name="Khan I.U.H."/>
            <person name="Kumar A."/>
        </authorList>
    </citation>
    <scope>NUCLEOTIDE SEQUENCE</scope>
    <source>
        <strain evidence="4">IK5</strain>
    </source>
</reference>
<dbReference type="GeneID" id="69465017"/>
<dbReference type="Pfam" id="PF13511">
    <property type="entry name" value="DUF4124"/>
    <property type="match status" value="1"/>
</dbReference>
<reference evidence="6 8" key="2">
    <citation type="submission" date="2020-02" db="EMBL/GenBank/DDBJ databases">
        <title>Tigecycline-resistant Acinetobacter species from pigs and migratory birds.</title>
        <authorList>
            <person name="Chen C."/>
            <person name="Sun J."/>
            <person name="Liao X.-P."/>
            <person name="Liu Y.-H."/>
        </authorList>
    </citation>
    <scope>NUCLEOTIDE SEQUENCE [LARGE SCALE GENOMIC DNA]</scope>
    <source>
        <strain evidence="6 8">C15_T</strain>
    </source>
</reference>
<dbReference type="RefSeq" id="WP_005182363.1">
    <property type="nucleotide sequence ID" value="NZ_CAXNYR010000017.1"/>
</dbReference>
<feature type="domain" description="DUF4124" evidence="3">
    <location>
        <begin position="15"/>
        <end position="65"/>
    </location>
</feature>
<evidence type="ECO:0000256" key="2">
    <source>
        <dbReference type="SAM" id="SignalP"/>
    </source>
</evidence>
<dbReference type="EMBL" id="CP044455">
    <property type="protein sequence ID" value="QIC71101.1"/>
    <property type="molecule type" value="Genomic_DNA"/>
</dbReference>
<dbReference type="EMBL" id="CP048654">
    <property type="protein sequence ID" value="QOW42295.1"/>
    <property type="molecule type" value="Genomic_DNA"/>
</dbReference>
<dbReference type="Proteomes" id="UP000593812">
    <property type="component" value="Chromosome"/>
</dbReference>
<gene>
    <name evidence="5" type="ORF">FSC09_12125</name>
    <name evidence="6" type="ORF">G0027_05160</name>
    <name evidence="4" type="ORF">MSG88_03365</name>
</gene>
<feature type="signal peptide" evidence="2">
    <location>
        <begin position="1"/>
        <end position="23"/>
    </location>
</feature>
<evidence type="ECO:0000313" key="7">
    <source>
        <dbReference type="Proteomes" id="UP000503440"/>
    </source>
</evidence>
<accession>A0A6C0YQF6</accession>
<feature type="region of interest" description="Disordered" evidence="1">
    <location>
        <begin position="34"/>
        <end position="117"/>
    </location>
</feature>
<feature type="compositionally biased region" description="Low complexity" evidence="1">
    <location>
        <begin position="60"/>
        <end position="91"/>
    </location>
</feature>
<evidence type="ECO:0000313" key="5">
    <source>
        <dbReference type="EMBL" id="QIC71101.1"/>
    </source>
</evidence>
<evidence type="ECO:0000313" key="4">
    <source>
        <dbReference type="EMBL" id="MDV4314828.1"/>
    </source>
</evidence>
<dbReference type="AlphaFoldDB" id="A0A6C0YQF6"/>
<name>A0A6C0YQF6_9GAMM</name>
<feature type="compositionally biased region" description="Low complexity" evidence="1">
    <location>
        <begin position="98"/>
        <end position="117"/>
    </location>
</feature>
<evidence type="ECO:0000313" key="6">
    <source>
        <dbReference type="EMBL" id="QOW42295.1"/>
    </source>
</evidence>
<keyword evidence="2" id="KW-0732">Signal</keyword>
<feature type="chain" id="PRO_5042726782" evidence="2">
    <location>
        <begin position="24"/>
        <end position="117"/>
    </location>
</feature>
<dbReference type="EMBL" id="JAWJYY010000001">
    <property type="protein sequence ID" value="MDV4314828.1"/>
    <property type="molecule type" value="Genomic_DNA"/>
</dbReference>
<evidence type="ECO:0000259" key="3">
    <source>
        <dbReference type="Pfam" id="PF13511"/>
    </source>
</evidence>
<sequence>MNRSILTWGLCSVVALASANVMAKQYYKWVDANGSTHYTTTPPPKNAKKHGKVDTYGWRNSAPTTSAQTAAANNTHSPTTAQTANTPATAPEMDSQQREANAALQQAQQERANPQVF</sequence>
<evidence type="ECO:0000256" key="1">
    <source>
        <dbReference type="SAM" id="MobiDB-lite"/>
    </source>
</evidence>
<dbReference type="InterPro" id="IPR025392">
    <property type="entry name" value="DUF4124"/>
</dbReference>
<reference evidence="5 7" key="1">
    <citation type="submission" date="2019-09" db="EMBL/GenBank/DDBJ databases">
        <title>Non-baumannii Acinetobacter spp. carrying blaNDM-1 isolated in China.</title>
        <authorList>
            <person name="Cui C."/>
            <person name="Chen C."/>
            <person name="Sun J."/>
            <person name="Liu Y."/>
        </authorList>
    </citation>
    <scope>NUCLEOTIDE SEQUENCE [LARGE SCALE GENOMIC DNA]</scope>
    <source>
        <strain evidence="5 7">B18</strain>
    </source>
</reference>
<protein>
    <submittedName>
        <fullName evidence="6">DUF4124 domain-containing protein</fullName>
    </submittedName>
</protein>